<dbReference type="Pfam" id="PF08172">
    <property type="entry name" value="CASP_C"/>
    <property type="match status" value="1"/>
</dbReference>
<dbReference type="GO" id="GO:0000977">
    <property type="term" value="F:RNA polymerase II transcription regulatory region sequence-specific DNA binding"/>
    <property type="evidence" value="ECO:0007669"/>
    <property type="project" value="TreeGrafter"/>
</dbReference>
<dbReference type="GO" id="GO:0006891">
    <property type="term" value="P:intra-Golgi vesicle-mediated transport"/>
    <property type="evidence" value="ECO:0007669"/>
    <property type="project" value="InterPro"/>
</dbReference>
<feature type="coiled-coil region" evidence="10">
    <location>
        <begin position="112"/>
        <end position="274"/>
    </location>
</feature>
<dbReference type="RefSeq" id="XP_047736195.1">
    <property type="nucleotide sequence ID" value="XM_047880239.1"/>
</dbReference>
<evidence type="ECO:0000256" key="2">
    <source>
        <dbReference type="ARBA" id="ARBA00006415"/>
    </source>
</evidence>
<evidence type="ECO:0000256" key="5">
    <source>
        <dbReference type="ARBA" id="ARBA00022692"/>
    </source>
</evidence>
<keyword evidence="7" id="KW-0333">Golgi apparatus</keyword>
<dbReference type="PANTHER" id="PTHR14043">
    <property type="entry name" value="CCAAT DISPLACEMENT PROTEIN-RELATED"/>
    <property type="match status" value="1"/>
</dbReference>
<evidence type="ECO:0000256" key="4">
    <source>
        <dbReference type="ARBA" id="ARBA00022448"/>
    </source>
</evidence>
<comment type="subcellular location">
    <subcellularLocation>
        <location evidence="1">Golgi apparatus membrane</location>
        <topology evidence="1">Single-pass type IV membrane protein</topology>
    </subcellularLocation>
</comment>
<dbReference type="GO" id="GO:0000981">
    <property type="term" value="F:DNA-binding transcription factor activity, RNA polymerase II-specific"/>
    <property type="evidence" value="ECO:0007669"/>
    <property type="project" value="TreeGrafter"/>
</dbReference>
<evidence type="ECO:0000256" key="9">
    <source>
        <dbReference type="ARBA" id="ARBA00023136"/>
    </source>
</evidence>
<evidence type="ECO:0000313" key="15">
    <source>
        <dbReference type="RefSeq" id="XP_047736195.1"/>
    </source>
</evidence>
<evidence type="ECO:0000256" key="3">
    <source>
        <dbReference type="ARBA" id="ARBA00018691"/>
    </source>
</evidence>
<organism evidence="13">
    <name type="scientific">Hyalella azteca</name>
    <name type="common">Amphipod</name>
    <dbReference type="NCBI Taxonomy" id="294128"/>
    <lineage>
        <taxon>Eukaryota</taxon>
        <taxon>Metazoa</taxon>
        <taxon>Ecdysozoa</taxon>
        <taxon>Arthropoda</taxon>
        <taxon>Crustacea</taxon>
        <taxon>Multicrustacea</taxon>
        <taxon>Malacostraca</taxon>
        <taxon>Eumalacostraca</taxon>
        <taxon>Peracarida</taxon>
        <taxon>Amphipoda</taxon>
        <taxon>Senticaudata</taxon>
        <taxon>Talitrida</taxon>
        <taxon>Talitroidea</taxon>
        <taxon>Hyalellidae</taxon>
        <taxon>Hyalella</taxon>
    </lineage>
</organism>
<dbReference type="Proteomes" id="UP000711488">
    <property type="component" value="Unassembled WGS sequence"/>
</dbReference>
<name>A0A6A0HDF8_HYAAZ</name>
<evidence type="ECO:0000256" key="10">
    <source>
        <dbReference type="SAM" id="Coils"/>
    </source>
</evidence>
<evidence type="ECO:0000256" key="8">
    <source>
        <dbReference type="ARBA" id="ARBA00023054"/>
    </source>
</evidence>
<dbReference type="Pfam" id="PF25398">
    <property type="entry name" value="CUX1_N"/>
    <property type="match status" value="1"/>
</dbReference>
<accession>A0A6A0HDF8</accession>
<keyword evidence="6" id="KW-1133">Transmembrane helix</keyword>
<evidence type="ECO:0000256" key="6">
    <source>
        <dbReference type="ARBA" id="ARBA00022989"/>
    </source>
</evidence>
<dbReference type="GeneID" id="108682477"/>
<evidence type="ECO:0000259" key="11">
    <source>
        <dbReference type="Pfam" id="PF08172"/>
    </source>
</evidence>
<gene>
    <name evidence="15" type="primary">LOC108682477</name>
    <name evidence="13" type="ORF">HAZT_HAZT000714</name>
</gene>
<keyword evidence="9" id="KW-0472">Membrane</keyword>
<reference evidence="13" key="2">
    <citation type="journal article" date="2018" name="Environ. Sci. Technol.">
        <title>The Toxicogenome of Hyalella azteca: A Model for Sediment Ecotoxicology and Evolutionary Toxicology.</title>
        <authorList>
            <person name="Poynton H.C."/>
            <person name="Hasenbein S."/>
            <person name="Benoit J.B."/>
            <person name="Sepulveda M.S."/>
            <person name="Poelchau M.F."/>
            <person name="Hughes D.S.T."/>
            <person name="Murali S.C."/>
            <person name="Chen S."/>
            <person name="Glastad K.M."/>
            <person name="Goodisman M.A.D."/>
            <person name="Werren J.H."/>
            <person name="Vineis J.H."/>
            <person name="Bowen J.L."/>
            <person name="Friedrich M."/>
            <person name="Jones J."/>
            <person name="Robertson H.M."/>
            <person name="Feyereisen R."/>
            <person name="Mechler-Hickson A."/>
            <person name="Mathers N."/>
            <person name="Lee C.E."/>
            <person name="Colbourne J.K."/>
            <person name="Biales A."/>
            <person name="Johnston J.S."/>
            <person name="Wellborn G.A."/>
            <person name="Rosendale A.J."/>
            <person name="Cridge A.G."/>
            <person name="Munoz-Torres M.C."/>
            <person name="Bain P.A."/>
            <person name="Manny A.R."/>
            <person name="Major K.M."/>
            <person name="Lambert F.N."/>
            <person name="Vulpe C.D."/>
            <person name="Tuck P."/>
            <person name="Blalock B.J."/>
            <person name="Lin Y.Y."/>
            <person name="Smith M.E."/>
            <person name="Ochoa-Acuna H."/>
            <person name="Chen M.M."/>
            <person name="Childers C.P."/>
            <person name="Qu J."/>
            <person name="Dugan S."/>
            <person name="Lee S.L."/>
            <person name="Chao H."/>
            <person name="Dinh H."/>
            <person name="Han Y."/>
            <person name="Doddapaneni H."/>
            <person name="Worley K.C."/>
            <person name="Muzny D.M."/>
            <person name="Gibbs R.A."/>
            <person name="Richards S."/>
        </authorList>
    </citation>
    <scope>NUCLEOTIDE SEQUENCE</scope>
    <source>
        <strain evidence="13">HAZT.00-mixed</strain>
        <tissue evidence="13">Whole organism</tissue>
    </source>
</reference>
<dbReference type="Proteomes" id="UP000694843">
    <property type="component" value="Unplaced"/>
</dbReference>
<evidence type="ECO:0000256" key="7">
    <source>
        <dbReference type="ARBA" id="ARBA00023034"/>
    </source>
</evidence>
<feature type="coiled-coil region" evidence="10">
    <location>
        <begin position="519"/>
        <end position="560"/>
    </location>
</feature>
<dbReference type="AlphaFoldDB" id="A0A6A0HDF8"/>
<feature type="coiled-coil region" evidence="10">
    <location>
        <begin position="308"/>
        <end position="353"/>
    </location>
</feature>
<reference evidence="13" key="3">
    <citation type="submission" date="2019-06" db="EMBL/GenBank/DDBJ databases">
        <authorList>
            <person name="Poynton C."/>
            <person name="Hasenbein S."/>
            <person name="Benoit J.B."/>
            <person name="Sepulveda M.S."/>
            <person name="Poelchau M.F."/>
            <person name="Murali S.C."/>
            <person name="Chen S."/>
            <person name="Glastad K.M."/>
            <person name="Werren J.H."/>
            <person name="Vineis J.H."/>
            <person name="Bowen J.L."/>
            <person name="Friedrich M."/>
            <person name="Jones J."/>
            <person name="Robertson H.M."/>
            <person name="Feyereisen R."/>
            <person name="Mechler-Hickson A."/>
            <person name="Mathers N."/>
            <person name="Lee C.E."/>
            <person name="Colbourne J.K."/>
            <person name="Biales A."/>
            <person name="Johnston J.S."/>
            <person name="Wellborn G.A."/>
            <person name="Rosendale A.J."/>
            <person name="Cridge A.G."/>
            <person name="Munoz-Torres M.C."/>
            <person name="Bain P.A."/>
            <person name="Manny A.R."/>
            <person name="Major K.M."/>
            <person name="Lambert F.N."/>
            <person name="Vulpe C.D."/>
            <person name="Tuck P."/>
            <person name="Blalock B.J."/>
            <person name="Lin Y.-Y."/>
            <person name="Smith M.E."/>
            <person name="Ochoa-Acuna H."/>
            <person name="Chen M.-J.M."/>
            <person name="Childers C.P."/>
            <person name="Qu J."/>
            <person name="Dugan S."/>
            <person name="Lee S.L."/>
            <person name="Chao H."/>
            <person name="Dinh H."/>
            <person name="Han Y."/>
            <person name="Doddapaneni H."/>
            <person name="Worley K.C."/>
            <person name="Muzny D.M."/>
            <person name="Gibbs R.A."/>
            <person name="Richards S."/>
        </authorList>
    </citation>
    <scope>NUCLEOTIDE SEQUENCE</scope>
    <source>
        <strain evidence="13">HAZT.00-mixed</strain>
        <tissue evidence="13">Whole organism</tissue>
    </source>
</reference>
<dbReference type="GO" id="GO:0005634">
    <property type="term" value="C:nucleus"/>
    <property type="evidence" value="ECO:0007669"/>
    <property type="project" value="TreeGrafter"/>
</dbReference>
<feature type="domain" description="Cux N-terminal" evidence="12">
    <location>
        <begin position="4"/>
        <end position="110"/>
    </location>
</feature>
<proteinExistence type="inferred from homology"/>
<dbReference type="OrthoDB" id="10257567at2759"/>
<dbReference type="OMA" id="WQQEGFN"/>
<evidence type="ECO:0000256" key="1">
    <source>
        <dbReference type="ARBA" id="ARBA00004409"/>
    </source>
</evidence>
<protein>
    <recommendedName>
        <fullName evidence="3">Protein CASP</fullName>
    </recommendedName>
</protein>
<dbReference type="GO" id="GO:0000139">
    <property type="term" value="C:Golgi membrane"/>
    <property type="evidence" value="ECO:0007669"/>
    <property type="project" value="UniProtKB-SubCell"/>
</dbReference>
<reference evidence="13" key="1">
    <citation type="submission" date="2014-08" db="EMBL/GenBank/DDBJ databases">
        <authorList>
            <person name="Murali S."/>
            <person name="Richards S."/>
            <person name="Bandaranaike D."/>
            <person name="Bellair M."/>
            <person name="Blankenburg K."/>
            <person name="Chao H."/>
            <person name="Dinh H."/>
            <person name="Doddapaneni H."/>
            <person name="Dugan-Rocha S."/>
            <person name="Elkadiri S."/>
            <person name="Gnanaolivu R."/>
            <person name="Hughes D."/>
            <person name="Lee S."/>
            <person name="Li M."/>
            <person name="Ming W."/>
            <person name="Munidasa M."/>
            <person name="Muniz J."/>
            <person name="Nguyen L."/>
            <person name="Osuji N."/>
            <person name="Pu L.-L."/>
            <person name="Puazo M."/>
            <person name="Skinner E."/>
            <person name="Qu C."/>
            <person name="Quiroz J."/>
            <person name="Raj R."/>
            <person name="Weissenberger G."/>
            <person name="Xin Y."/>
            <person name="Zou X."/>
            <person name="Han Y."/>
            <person name="Worley K."/>
            <person name="Muzny D."/>
            <person name="Gibbs R."/>
        </authorList>
    </citation>
    <scope>NUCLEOTIDE SEQUENCE</scope>
    <source>
        <strain evidence="13">HAZT.00-mixed</strain>
        <tissue evidence="13">Whole organism</tissue>
    </source>
</reference>
<dbReference type="KEGG" id="hazt:108682477"/>
<keyword evidence="14" id="KW-1185">Reference proteome</keyword>
<sequence>MALKIQSLLLTWKELDLHNTQQSIDETATELTAKQDESDVSRKKLVEAIKEFKKNVPEDVRKQAAPIIKSFQTEIDNLTRRCKVADSAFLKVYKILVDIADPVPALEYCIGLEKKLGKYADLEIENKNLRETLSEYNEEFKEIRNQDVTIKNLREKLKSYEDNLSESVTSKIKEAEKELQEQYSEKERLLQEVQAGAIRRMEEAEAKTRTLQHTLEVTQSQLFEHRGKVEELLAAHSEEVNILADDLDRANHRAMQAEKDAARLREMLENAAKKMSDEPATVSQIDADAEMLARSSLEVELSIKDKEVVQLVQEVKKLQAGYKQVRDETETKINNLETKLAEKSMLVDDLQKILDEQKDYQEVKRELAIVKSVEFGSCSETDDWKRESAHDSRPLELLLMEKNKSLQNENTILKKANLDLTKLISESNQEVSSLRTLTSEQKCLIGQLESDLASMQSFSSVYRGEGEGCPSAPQIIAEAVRGSSVTSAPAGGEHDGAAADVTSILDEELDQTSTSESLLSIVSAQRERFRSRNDELEAELTAKNQQVTLLQNELDVLRSDNVKLYEKIRFLQSYRNEHTSNVTNAESRYSNQYEESLDPFLSFSRQERLRRYSALTPFEKMTLAFGRSVLSNKTARTVTFIYTALVHCLVFMVLYKLAHTESCKNDISLDCAERFAEHMHREHNLDDFNG</sequence>
<dbReference type="InterPro" id="IPR012955">
    <property type="entry name" value="CASP_C"/>
</dbReference>
<keyword evidence="5" id="KW-0812">Transmembrane</keyword>
<keyword evidence="8 10" id="KW-0175">Coiled coil</keyword>
<dbReference type="EMBL" id="JQDR03000510">
    <property type="protein sequence ID" value="KAA0203850.1"/>
    <property type="molecule type" value="Genomic_DNA"/>
</dbReference>
<keyword evidence="4" id="KW-0813">Transport</keyword>
<feature type="domain" description="CASP C-terminal" evidence="11">
    <location>
        <begin position="427"/>
        <end position="660"/>
    </location>
</feature>
<dbReference type="InterPro" id="IPR057476">
    <property type="entry name" value="Cux_N"/>
</dbReference>
<dbReference type="PANTHER" id="PTHR14043:SF2">
    <property type="entry name" value="HOMEOBOX PROTEIN CUT"/>
    <property type="match status" value="1"/>
</dbReference>
<evidence type="ECO:0000313" key="13">
    <source>
        <dbReference type="EMBL" id="KAA0203850.1"/>
    </source>
</evidence>
<comment type="similarity">
    <text evidence="2">Belongs to the CASP family.</text>
</comment>
<evidence type="ECO:0000313" key="14">
    <source>
        <dbReference type="Proteomes" id="UP000694843"/>
    </source>
</evidence>
<reference evidence="15" key="4">
    <citation type="submission" date="2025-04" db="UniProtKB">
        <authorList>
            <consortium name="RefSeq"/>
        </authorList>
    </citation>
    <scope>IDENTIFICATION</scope>
    <source>
        <tissue evidence="15">Whole organism</tissue>
    </source>
</reference>
<evidence type="ECO:0000259" key="12">
    <source>
        <dbReference type="Pfam" id="PF25398"/>
    </source>
</evidence>